<evidence type="ECO:0000313" key="3">
    <source>
        <dbReference type="Proteomes" id="UP000282388"/>
    </source>
</evidence>
<dbReference type="EMBL" id="RAXV01000015">
    <property type="protein sequence ID" value="RKG31427.1"/>
    <property type="molecule type" value="Genomic_DNA"/>
</dbReference>
<dbReference type="Proteomes" id="UP000282388">
    <property type="component" value="Unassembled WGS sequence"/>
</dbReference>
<evidence type="ECO:0000313" key="2">
    <source>
        <dbReference type="EMBL" id="RKG31427.1"/>
    </source>
</evidence>
<keyword evidence="1" id="KW-0732">Signal</keyword>
<dbReference type="OrthoDB" id="9949679at2"/>
<comment type="caution">
    <text evidence="2">The sequence shown here is derived from an EMBL/GenBank/DDBJ whole genome shotgun (WGS) entry which is preliminary data.</text>
</comment>
<sequence>MKKNLLYVPVLFCLSCTAQSDLQQNESLLIDEALLDVKRKLPKKNSPYTIWTDIYRDGKTIYFTYKMDGYHFPEEKIPLLEKVASSEPIKSQMCNFLNDEMEPSYSIVSNTFDMNQKLIFSYSYNEKNCAFKN</sequence>
<evidence type="ECO:0000256" key="1">
    <source>
        <dbReference type="SAM" id="SignalP"/>
    </source>
</evidence>
<gene>
    <name evidence="2" type="ORF">D7V32_08155</name>
</gene>
<organism evidence="2 3">
    <name type="scientific">Acinetobacter tianfuensis</name>
    <dbReference type="NCBI Taxonomy" id="2419603"/>
    <lineage>
        <taxon>Bacteria</taxon>
        <taxon>Pseudomonadati</taxon>
        <taxon>Pseudomonadota</taxon>
        <taxon>Gammaproteobacteria</taxon>
        <taxon>Moraxellales</taxon>
        <taxon>Moraxellaceae</taxon>
        <taxon>Acinetobacter</taxon>
    </lineage>
</organism>
<dbReference type="AlphaFoldDB" id="A0A3A8E9B6"/>
<protein>
    <submittedName>
        <fullName evidence="2">Uncharacterized protein</fullName>
    </submittedName>
</protein>
<feature type="chain" id="PRO_5017379884" evidence="1">
    <location>
        <begin position="21"/>
        <end position="133"/>
    </location>
</feature>
<reference evidence="2 3" key="1">
    <citation type="submission" date="2018-09" db="EMBL/GenBank/DDBJ databases">
        <title>The draft genome of Acinetobacter spp. strains.</title>
        <authorList>
            <person name="Qin J."/>
            <person name="Feng Y."/>
            <person name="Zong Z."/>
        </authorList>
    </citation>
    <scope>NUCLEOTIDE SEQUENCE [LARGE SCALE GENOMIC DNA]</scope>
    <source>
        <strain evidence="2 3">WCHAc060012</strain>
    </source>
</reference>
<accession>A0A3A8E9B6</accession>
<dbReference type="RefSeq" id="WP_120402395.1">
    <property type="nucleotide sequence ID" value="NZ_RAXV01000015.1"/>
</dbReference>
<keyword evidence="3" id="KW-1185">Reference proteome</keyword>
<name>A0A3A8E9B6_9GAMM</name>
<proteinExistence type="predicted"/>
<feature type="signal peptide" evidence="1">
    <location>
        <begin position="1"/>
        <end position="20"/>
    </location>
</feature>